<dbReference type="EC" id="3.1.2.4" evidence="3"/>
<evidence type="ECO:0000256" key="2">
    <source>
        <dbReference type="ARBA" id="ARBA00005254"/>
    </source>
</evidence>
<dbReference type="SUPFAM" id="SSF52096">
    <property type="entry name" value="ClpP/crotonase"/>
    <property type="match status" value="1"/>
</dbReference>
<comment type="catalytic activity">
    <reaction evidence="1">
        <text>3-hydroxy-2-methylpropanoyl-CoA + H2O = 3-hydroxy-2-methylpropanoate + CoA + H(+)</text>
        <dbReference type="Rhea" id="RHEA:20888"/>
        <dbReference type="ChEBI" id="CHEBI:11805"/>
        <dbReference type="ChEBI" id="CHEBI:15377"/>
        <dbReference type="ChEBI" id="CHEBI:15378"/>
        <dbReference type="ChEBI" id="CHEBI:57287"/>
        <dbReference type="ChEBI" id="CHEBI:57340"/>
        <dbReference type="EC" id="3.1.2.4"/>
    </reaction>
</comment>
<sequence length="152" mass="17608">MPETAIGLFPNAGDSYFLLRLSNNLGVFLGLTGHRLRSMDVVHAESDGSLFALKQLSILKKMSPISLKITLVLLKRGKQFDLKECLKMEYRILHYAINDHDFFEDVRAFLIDKDNKLQWKPNLLEILSDEHIAHYFEKLSHDKELHLSEKNN</sequence>
<comment type="similarity">
    <text evidence="2">Belongs to the enoyl-CoA hydratase/isomerase family.</text>
</comment>
<evidence type="ECO:0000256" key="3">
    <source>
        <dbReference type="ARBA" id="ARBA00011915"/>
    </source>
</evidence>
<dbReference type="InterPro" id="IPR032259">
    <property type="entry name" value="HIBYL-CoA-H"/>
</dbReference>
<dbReference type="GO" id="GO:0006574">
    <property type="term" value="P:L-valine catabolic process"/>
    <property type="evidence" value="ECO:0007669"/>
    <property type="project" value="UniProtKB-UniPathway"/>
</dbReference>
<dbReference type="Proteomes" id="UP000663889">
    <property type="component" value="Unassembled WGS sequence"/>
</dbReference>
<dbReference type="GO" id="GO:0003860">
    <property type="term" value="F:3-hydroxyisobutyryl-CoA hydrolase activity"/>
    <property type="evidence" value="ECO:0007669"/>
    <property type="project" value="UniProtKB-EC"/>
</dbReference>
<dbReference type="EMBL" id="CAJNOU010000712">
    <property type="protein sequence ID" value="CAF1070990.1"/>
    <property type="molecule type" value="Genomic_DNA"/>
</dbReference>
<evidence type="ECO:0000256" key="6">
    <source>
        <dbReference type="ARBA" id="ARBA00024871"/>
    </source>
</evidence>
<evidence type="ECO:0000256" key="1">
    <source>
        <dbReference type="ARBA" id="ARBA00001709"/>
    </source>
</evidence>
<proteinExistence type="inferred from homology"/>
<dbReference type="AlphaFoldDB" id="A0A814LUA8"/>
<evidence type="ECO:0000259" key="8">
    <source>
        <dbReference type="Pfam" id="PF16113"/>
    </source>
</evidence>
<dbReference type="PANTHER" id="PTHR43176">
    <property type="entry name" value="3-HYDROXYISOBUTYRYL-COA HYDROLASE-RELATED"/>
    <property type="match status" value="1"/>
</dbReference>
<evidence type="ECO:0000256" key="4">
    <source>
        <dbReference type="ARBA" id="ARBA00016714"/>
    </source>
</evidence>
<organism evidence="9 10">
    <name type="scientific">Rotaria sordida</name>
    <dbReference type="NCBI Taxonomy" id="392033"/>
    <lineage>
        <taxon>Eukaryota</taxon>
        <taxon>Metazoa</taxon>
        <taxon>Spiralia</taxon>
        <taxon>Gnathifera</taxon>
        <taxon>Rotifera</taxon>
        <taxon>Eurotatoria</taxon>
        <taxon>Bdelloidea</taxon>
        <taxon>Philodinida</taxon>
        <taxon>Philodinidae</taxon>
        <taxon>Rotaria</taxon>
    </lineage>
</organism>
<protein>
    <recommendedName>
        <fullName evidence="4">3-hydroxyisobutyryl-CoA hydrolase, mitochondrial</fullName>
        <ecNumber evidence="3">3.1.2.4</ecNumber>
    </recommendedName>
    <alternativeName>
        <fullName evidence="7">3-hydroxyisobutyryl-coenzyme A hydrolase</fullName>
    </alternativeName>
</protein>
<evidence type="ECO:0000313" key="10">
    <source>
        <dbReference type="Proteomes" id="UP000663889"/>
    </source>
</evidence>
<evidence type="ECO:0000256" key="7">
    <source>
        <dbReference type="ARBA" id="ARBA00031181"/>
    </source>
</evidence>
<name>A0A814LUA8_9BILA</name>
<dbReference type="Pfam" id="PF16113">
    <property type="entry name" value="ECH_2"/>
    <property type="match status" value="2"/>
</dbReference>
<dbReference type="PANTHER" id="PTHR43176:SF3">
    <property type="entry name" value="3-HYDROXYISOBUTYRYL-COA HYDROLASE, MITOCHONDRIAL"/>
    <property type="match status" value="1"/>
</dbReference>
<comment type="caution">
    <text evidence="9">The sequence shown here is derived from an EMBL/GenBank/DDBJ whole genome shotgun (WGS) entry which is preliminary data.</text>
</comment>
<accession>A0A814LUA8</accession>
<dbReference type="InterPro" id="IPR029045">
    <property type="entry name" value="ClpP/crotonase-like_dom_sf"/>
</dbReference>
<dbReference type="UniPathway" id="UPA00362"/>
<evidence type="ECO:0000256" key="5">
    <source>
        <dbReference type="ARBA" id="ARBA00022801"/>
    </source>
</evidence>
<gene>
    <name evidence="9" type="ORF">SEV965_LOCUS14356</name>
</gene>
<feature type="domain" description="Enoyl-CoA hydratase/isomerase" evidence="8">
    <location>
        <begin position="1"/>
        <end position="44"/>
    </location>
</feature>
<evidence type="ECO:0000313" key="9">
    <source>
        <dbReference type="EMBL" id="CAF1070990.1"/>
    </source>
</evidence>
<feature type="domain" description="Enoyl-CoA hydratase/isomerase" evidence="8">
    <location>
        <begin position="45"/>
        <end position="136"/>
    </location>
</feature>
<reference evidence="9" key="1">
    <citation type="submission" date="2021-02" db="EMBL/GenBank/DDBJ databases">
        <authorList>
            <person name="Nowell W R."/>
        </authorList>
    </citation>
    <scope>NUCLEOTIDE SEQUENCE</scope>
</reference>
<dbReference type="InterPro" id="IPR045004">
    <property type="entry name" value="ECH_dom"/>
</dbReference>
<keyword evidence="5" id="KW-0378">Hydrolase</keyword>
<dbReference type="Gene3D" id="3.90.226.10">
    <property type="entry name" value="2-enoyl-CoA Hydratase, Chain A, domain 1"/>
    <property type="match status" value="2"/>
</dbReference>
<comment type="function">
    <text evidence="6">Hydrolyzes 3-hydroxyisobutyryl-CoA (HIBYL-CoA), a saline catabolite. Has high activity toward isobutyryl-CoA. Could be an isobutyryl-CoA dehydrogenase that functions in valine catabolism. Also hydrolyzes 3-hydroxypropanoyl-CoA.</text>
</comment>